<feature type="transmembrane region" description="Helical" evidence="1">
    <location>
        <begin position="114"/>
        <end position="137"/>
    </location>
</feature>
<feature type="transmembrane region" description="Helical" evidence="1">
    <location>
        <begin position="204"/>
        <end position="223"/>
    </location>
</feature>
<dbReference type="RefSeq" id="WP_322539811.1">
    <property type="nucleotide sequence ID" value="NZ_JAOBTW010000014.1"/>
</dbReference>
<dbReference type="Proteomes" id="UP001292182">
    <property type="component" value="Unassembled WGS sequence"/>
</dbReference>
<comment type="caution">
    <text evidence="2">The sequence shown here is derived from an EMBL/GenBank/DDBJ whole genome shotgun (WGS) entry which is preliminary data.</text>
</comment>
<feature type="transmembrane region" description="Helical" evidence="1">
    <location>
        <begin position="358"/>
        <end position="384"/>
    </location>
</feature>
<feature type="transmembrane region" description="Helical" evidence="1">
    <location>
        <begin position="321"/>
        <end position="346"/>
    </location>
</feature>
<name>A0ABU5LSX2_9SPHN</name>
<reference evidence="3" key="1">
    <citation type="submission" date="2023-07" db="EMBL/GenBank/DDBJ databases">
        <title>Whole genome sequence analysis of rice epiphytic Sphingomonas sanguinis OsEp_Plm_15B2.</title>
        <authorList>
            <person name="Sahu K.P."/>
            <person name="Asharani P."/>
            <person name="Reddy B."/>
            <person name="Kumar A."/>
        </authorList>
    </citation>
    <scope>NUCLEOTIDE SEQUENCE [LARGE SCALE GENOMIC DNA]</scope>
    <source>
        <strain evidence="3">OsEp_Plm_15B2</strain>
    </source>
</reference>
<organism evidence="2 3">
    <name type="scientific">Sphingomonas sanguinis</name>
    <dbReference type="NCBI Taxonomy" id="33051"/>
    <lineage>
        <taxon>Bacteria</taxon>
        <taxon>Pseudomonadati</taxon>
        <taxon>Pseudomonadota</taxon>
        <taxon>Alphaproteobacteria</taxon>
        <taxon>Sphingomonadales</taxon>
        <taxon>Sphingomonadaceae</taxon>
        <taxon>Sphingomonas</taxon>
    </lineage>
</organism>
<protein>
    <recommendedName>
        <fullName evidence="4">O-antigen polymerase</fullName>
    </recommendedName>
</protein>
<evidence type="ECO:0000256" key="1">
    <source>
        <dbReference type="SAM" id="Phobius"/>
    </source>
</evidence>
<keyword evidence="1" id="KW-1133">Transmembrane helix</keyword>
<evidence type="ECO:0000313" key="2">
    <source>
        <dbReference type="EMBL" id="MDZ7283006.1"/>
    </source>
</evidence>
<evidence type="ECO:0008006" key="4">
    <source>
        <dbReference type="Google" id="ProtNLM"/>
    </source>
</evidence>
<sequence>MNIYFVLFLAYILVPKIDLIGNGSMLVRPEDIISALAFVIYLVSKKRFPLLLPTYVKLYGAFIAISYAAAIINISSMGLTGFVYSTRLIQYLIWFFIMYEACHTVTWKTFRYSFIAVCVIFVMWSGLEISGAIGRVGRFTEAEGRLTINTSGPFETSVMLAMLGYSVPSLLLTPIMFVLVLLTQARITLVGMIFSAGAAKPLKALAAGIVAAVLFTVVAQPLLAKLQDTRLGQSDSPARMAEVFAISWIRAPVLDNPIDFRERFLNGPTIYRYMVSTKKGDRSFGYRAVRWPIVIKTSLASPIHFLFGWSPGSWGVALDCYYVRAFGETGIVGLIMFLVWLGYTIVHLRMGSIARFSLVMIAIVASFIDIFSASKVMPILWAFLALDHARHPFAMPMRRWRKPSLDPIVTPRLPAPVP</sequence>
<feature type="transmembrane region" description="Helical" evidence="1">
    <location>
        <begin position="56"/>
        <end position="76"/>
    </location>
</feature>
<gene>
    <name evidence="2" type="ORF">N4G62_13315</name>
</gene>
<proteinExistence type="predicted"/>
<dbReference type="EMBL" id="JAOBTW010000014">
    <property type="protein sequence ID" value="MDZ7283006.1"/>
    <property type="molecule type" value="Genomic_DNA"/>
</dbReference>
<keyword evidence="1" id="KW-0812">Transmembrane</keyword>
<keyword evidence="1" id="KW-0472">Membrane</keyword>
<feature type="transmembrane region" description="Helical" evidence="1">
    <location>
        <begin position="157"/>
        <end position="183"/>
    </location>
</feature>
<keyword evidence="3" id="KW-1185">Reference proteome</keyword>
<feature type="transmembrane region" description="Helical" evidence="1">
    <location>
        <begin position="88"/>
        <end position="107"/>
    </location>
</feature>
<evidence type="ECO:0000313" key="3">
    <source>
        <dbReference type="Proteomes" id="UP001292182"/>
    </source>
</evidence>
<accession>A0ABU5LSX2</accession>